<protein>
    <submittedName>
        <fullName evidence="4">Uncharacterized protein</fullName>
    </submittedName>
</protein>
<sequence length="40" mass="4122">MSLLTNVTRLPSAARLAAQLKILESLLSVRKPAGSTAGSV</sequence>
<dbReference type="Proteomes" id="UP000046947">
    <property type="component" value="Unassembled WGS sequence"/>
</dbReference>
<evidence type="ECO:0000313" key="4">
    <source>
        <dbReference type="EMBL" id="COW02053.1"/>
    </source>
</evidence>
<organism evidence="4 6">
    <name type="scientific">Mycobacterium tuberculosis</name>
    <dbReference type="NCBI Taxonomy" id="1773"/>
    <lineage>
        <taxon>Bacteria</taxon>
        <taxon>Bacillati</taxon>
        <taxon>Actinomycetota</taxon>
        <taxon>Actinomycetes</taxon>
        <taxon>Mycobacteriales</taxon>
        <taxon>Mycobacteriaceae</taxon>
        <taxon>Mycobacterium</taxon>
        <taxon>Mycobacterium tuberculosis complex</taxon>
    </lineage>
</organism>
<name>A0A0U0U8S2_MYCTX</name>
<evidence type="ECO:0000313" key="9">
    <source>
        <dbReference type="Proteomes" id="UP000046947"/>
    </source>
</evidence>
<dbReference type="EMBL" id="CSAE01000282">
    <property type="protein sequence ID" value="COW02053.1"/>
    <property type="molecule type" value="Genomic_DNA"/>
</dbReference>
<proteinExistence type="predicted"/>
<dbReference type="Proteomes" id="UP000044938">
    <property type="component" value="Unassembled WGS sequence"/>
</dbReference>
<evidence type="ECO:0000313" key="10">
    <source>
        <dbReference type="Proteomes" id="UP000048289"/>
    </source>
</evidence>
<dbReference type="EMBL" id="CFOE01000290">
    <property type="protein sequence ID" value="CFE39911.1"/>
    <property type="molecule type" value="Genomic_DNA"/>
</dbReference>
<dbReference type="Proteomes" id="UP000046680">
    <property type="component" value="Unassembled WGS sequence"/>
</dbReference>
<reference evidence="4" key="2">
    <citation type="submission" date="2015-03" db="EMBL/GenBank/DDBJ databases">
        <authorList>
            <person name="Murphy D."/>
        </authorList>
    </citation>
    <scope>NUCLEOTIDE SEQUENCE [LARGE SCALE GENOMIC DNA]</scope>
    <source>
        <strain evidence="4">K00500041</strain>
    </source>
</reference>
<dbReference type="Proteomes" id="UP000038802">
    <property type="component" value="Unassembled WGS sequence"/>
</dbReference>
<evidence type="ECO:0000313" key="3">
    <source>
        <dbReference type="EMBL" id="CFS16367.1"/>
    </source>
</evidence>
<evidence type="ECO:0000313" key="8">
    <source>
        <dbReference type="Proteomes" id="UP000046680"/>
    </source>
</evidence>
<evidence type="ECO:0000313" key="1">
    <source>
        <dbReference type="EMBL" id="CFE39911.1"/>
    </source>
</evidence>
<evidence type="ECO:0000313" key="7">
    <source>
        <dbReference type="Proteomes" id="UP000044938"/>
    </source>
</evidence>
<dbReference type="AlphaFoldDB" id="A0A0U0U8S2"/>
<gene>
    <name evidence="3" type="ORF">ERS007657_04325</name>
    <name evidence="1" type="ORF">ERS007681_02300</name>
    <name evidence="2" type="ORF">ERS007688_03036</name>
    <name evidence="4" type="ORF">ERS007703_02543</name>
    <name evidence="5" type="ORF">ERS007720_02223</name>
</gene>
<evidence type="ECO:0000313" key="6">
    <source>
        <dbReference type="Proteomes" id="UP000038802"/>
    </source>
</evidence>
<dbReference type="Proteomes" id="UP000048289">
    <property type="component" value="Unassembled WGS sequence"/>
</dbReference>
<accession>A0A0U0U8S2</accession>
<reference evidence="6 7" key="1">
    <citation type="submission" date="2015-03" db="EMBL/GenBank/DDBJ databases">
        <authorList>
            <consortium name="Pathogen Informatics"/>
        </authorList>
    </citation>
    <scope>NUCLEOTIDE SEQUENCE [LARGE SCALE GENOMIC DNA]</scope>
    <source>
        <strain evidence="3 8">C09601061</strain>
        <strain evidence="1 10">G09901357</strain>
        <strain evidence="2 9">H09601792</strain>
        <strain evidence="6">K00500041</strain>
        <strain evidence="5 7">M09401471</strain>
    </source>
</reference>
<evidence type="ECO:0000313" key="2">
    <source>
        <dbReference type="EMBL" id="CFE62317.1"/>
    </source>
</evidence>
<evidence type="ECO:0000313" key="5">
    <source>
        <dbReference type="EMBL" id="COW27987.1"/>
    </source>
</evidence>
<dbReference type="EMBL" id="CFOH01000594">
    <property type="protein sequence ID" value="CFE62317.1"/>
    <property type="molecule type" value="Genomic_DNA"/>
</dbReference>
<dbReference type="EMBL" id="CGCX01002803">
    <property type="protein sequence ID" value="CFS16367.1"/>
    <property type="molecule type" value="Genomic_DNA"/>
</dbReference>
<dbReference type="EMBL" id="CSAJ01000271">
    <property type="protein sequence ID" value="COW27987.1"/>
    <property type="molecule type" value="Genomic_DNA"/>
</dbReference>